<keyword evidence="2" id="KW-1185">Reference proteome</keyword>
<name>A0A560WDW3_9MICO</name>
<dbReference type="EMBL" id="VIUW01000002">
    <property type="protein sequence ID" value="TWD15873.1"/>
    <property type="molecule type" value="Genomic_DNA"/>
</dbReference>
<dbReference type="Proteomes" id="UP000315628">
    <property type="component" value="Unassembled WGS sequence"/>
</dbReference>
<evidence type="ECO:0000313" key="2">
    <source>
        <dbReference type="Proteomes" id="UP000315628"/>
    </source>
</evidence>
<gene>
    <name evidence="1" type="ORF">FB557_1409</name>
</gene>
<comment type="caution">
    <text evidence="1">The sequence shown here is derived from an EMBL/GenBank/DDBJ whole genome shotgun (WGS) entry which is preliminary data.</text>
</comment>
<reference evidence="1 2" key="1">
    <citation type="submission" date="2019-06" db="EMBL/GenBank/DDBJ databases">
        <title>Sequencing the genomes of 1000 actinobacteria strains.</title>
        <authorList>
            <person name="Klenk H.-P."/>
        </authorList>
    </citation>
    <scope>NUCLEOTIDE SEQUENCE [LARGE SCALE GENOMIC DNA]</scope>
    <source>
        <strain evidence="1 2">DSM 18935</strain>
    </source>
</reference>
<organism evidence="1 2">
    <name type="scientific">Marihabitans asiaticum</name>
    <dbReference type="NCBI Taxonomy" id="415218"/>
    <lineage>
        <taxon>Bacteria</taxon>
        <taxon>Bacillati</taxon>
        <taxon>Actinomycetota</taxon>
        <taxon>Actinomycetes</taxon>
        <taxon>Micrococcales</taxon>
        <taxon>Intrasporangiaceae</taxon>
        <taxon>Marihabitans</taxon>
    </lineage>
</organism>
<protein>
    <recommendedName>
        <fullName evidence="3">Heme peroxidase</fullName>
    </recommendedName>
</protein>
<dbReference type="RefSeq" id="WP_144856876.1">
    <property type="nucleotide sequence ID" value="NZ_BAAAYT010000001.1"/>
</dbReference>
<sequence length="219" mass="23731">MDDLQSLQAAISTNLGDPSEWDAPVEFPDSLALCALNSVYSLRSHSTAGQRVLARYRACRSSADTDTGPDLIAAMDGVGGPEAFARDVLQNDSKLPGTNRLRTIGIHEALTRLAAPEIGVTTTAQLRAAADDKRAEKAWRSVSGLGPLSWSFFLMNAGINHQSKPDVMVQRYISRAIDSRRTLTADEARQLIESAAADLQVTPRALDRAIWMHESPTSN</sequence>
<dbReference type="AlphaFoldDB" id="A0A560WDW3"/>
<evidence type="ECO:0000313" key="1">
    <source>
        <dbReference type="EMBL" id="TWD15873.1"/>
    </source>
</evidence>
<evidence type="ECO:0008006" key="3">
    <source>
        <dbReference type="Google" id="ProtNLM"/>
    </source>
</evidence>
<dbReference type="OrthoDB" id="2962349at2"/>
<accession>A0A560WDW3</accession>
<proteinExistence type="predicted"/>